<evidence type="ECO:0000256" key="1">
    <source>
        <dbReference type="ARBA" id="ARBA00004123"/>
    </source>
</evidence>
<keyword evidence="5 6" id="KW-0539">Nucleus</keyword>
<keyword evidence="4 6" id="KW-0804">Transcription</keyword>
<evidence type="ECO:0000256" key="2">
    <source>
        <dbReference type="ARBA" id="ARBA00005389"/>
    </source>
</evidence>
<comment type="caution">
    <text evidence="8">The sequence shown here is derived from an EMBL/GenBank/DDBJ whole genome shotgun (WGS) entry which is preliminary data.</text>
</comment>
<feature type="region of interest" description="Disordered" evidence="7">
    <location>
        <begin position="1"/>
        <end position="139"/>
    </location>
</feature>
<feature type="compositionally biased region" description="Polar residues" evidence="7">
    <location>
        <begin position="17"/>
        <end position="28"/>
    </location>
</feature>
<feature type="region of interest" description="Disordered" evidence="7">
    <location>
        <begin position="191"/>
        <end position="220"/>
    </location>
</feature>
<dbReference type="GO" id="GO:0016592">
    <property type="term" value="C:mediator complex"/>
    <property type="evidence" value="ECO:0007669"/>
    <property type="project" value="InterPro"/>
</dbReference>
<dbReference type="AlphaFoldDB" id="W9YTR7"/>
<evidence type="ECO:0000256" key="3">
    <source>
        <dbReference type="ARBA" id="ARBA00023015"/>
    </source>
</evidence>
<accession>W9YTR7</accession>
<evidence type="ECO:0000256" key="7">
    <source>
        <dbReference type="SAM" id="MobiDB-lite"/>
    </source>
</evidence>
<dbReference type="eggNOG" id="KOG3046">
    <property type="taxonomic scope" value="Eukaryota"/>
</dbReference>
<dbReference type="GeneID" id="19155926"/>
<feature type="compositionally biased region" description="Polar residues" evidence="7">
    <location>
        <begin position="394"/>
        <end position="405"/>
    </location>
</feature>
<feature type="region of interest" description="Disordered" evidence="7">
    <location>
        <begin position="381"/>
        <end position="405"/>
    </location>
</feature>
<keyword evidence="9" id="KW-1185">Reference proteome</keyword>
<comment type="subcellular location">
    <subcellularLocation>
        <location evidence="1 6">Nucleus</location>
    </subcellularLocation>
</comment>
<comment type="subunit">
    <text evidence="6">Component of the Mediator complex.</text>
</comment>
<evidence type="ECO:0000313" key="9">
    <source>
        <dbReference type="Proteomes" id="UP000019484"/>
    </source>
</evidence>
<dbReference type="HOGENOM" id="CLU_054229_0_0_1"/>
<dbReference type="Pfam" id="PF09748">
    <property type="entry name" value="Med10"/>
    <property type="match status" value="1"/>
</dbReference>
<gene>
    <name evidence="6" type="primary">MED10</name>
    <name evidence="8" type="ORF">A1O1_01023</name>
</gene>
<feature type="region of interest" description="Disordered" evidence="7">
    <location>
        <begin position="155"/>
        <end position="175"/>
    </location>
</feature>
<organism evidence="8 9">
    <name type="scientific">Capronia coronata CBS 617.96</name>
    <dbReference type="NCBI Taxonomy" id="1182541"/>
    <lineage>
        <taxon>Eukaryota</taxon>
        <taxon>Fungi</taxon>
        <taxon>Dikarya</taxon>
        <taxon>Ascomycota</taxon>
        <taxon>Pezizomycotina</taxon>
        <taxon>Eurotiomycetes</taxon>
        <taxon>Chaetothyriomycetidae</taxon>
        <taxon>Chaetothyriales</taxon>
        <taxon>Herpotrichiellaceae</taxon>
        <taxon>Capronia</taxon>
    </lineage>
</organism>
<dbReference type="EMBL" id="AMWN01000001">
    <property type="protein sequence ID" value="EXJ95898.1"/>
    <property type="molecule type" value="Genomic_DNA"/>
</dbReference>
<evidence type="ECO:0000313" key="8">
    <source>
        <dbReference type="EMBL" id="EXJ95898.1"/>
    </source>
</evidence>
<dbReference type="RefSeq" id="XP_007720127.1">
    <property type="nucleotide sequence ID" value="XM_007721937.1"/>
</dbReference>
<sequence>MAPKLTLKMSRGVRGATSVSEPTNTNDHSILAPPDSDRTRAQRARSGAGEPIRTAAGDTGRTRTPELEEDVTEEHSRPASTFITLRIPPERLHQTDRSIPSTGSFITRKVSKRSRRAAVQNPSSPSGVSHPSPHSLLSDTASTFAGTEVDYAQETPATVESPPQLYPNDDYSQSGLTESDILQHRARSGPFNQIGLSHTTTTTDHRPATPTEVFDSGQIDPTIDPALYQLHAESQTMAPVKDTTNVHNTIKDIIQDLTEIQIQTHGYVPETQDLLVEKMTDLAESLSRLQNLTSATASPNSYIHQVQIAPEIVDYVDDGRNPDIFTRDFVENVQRGNAVINGKQQAFKDFSEIYAKALKEGIPGLGRQVDQVLENAGFEIDHKQEGEDEVVDHSNPNGPQMSDGV</sequence>
<dbReference type="STRING" id="1182541.W9YTR7"/>
<proteinExistence type="inferred from homology"/>
<dbReference type="Proteomes" id="UP000019484">
    <property type="component" value="Unassembled WGS sequence"/>
</dbReference>
<evidence type="ECO:0000256" key="5">
    <source>
        <dbReference type="ARBA" id="ARBA00023242"/>
    </source>
</evidence>
<keyword evidence="6" id="KW-0010">Activator</keyword>
<reference evidence="8 9" key="1">
    <citation type="submission" date="2013-03" db="EMBL/GenBank/DDBJ databases">
        <title>The Genome Sequence of Capronia coronata CBS 617.96.</title>
        <authorList>
            <consortium name="The Broad Institute Genomics Platform"/>
            <person name="Cuomo C."/>
            <person name="de Hoog S."/>
            <person name="Gorbushina A."/>
            <person name="Walker B."/>
            <person name="Young S.K."/>
            <person name="Zeng Q."/>
            <person name="Gargeya S."/>
            <person name="Fitzgerald M."/>
            <person name="Haas B."/>
            <person name="Abouelleil A."/>
            <person name="Allen A.W."/>
            <person name="Alvarado L."/>
            <person name="Arachchi H.M."/>
            <person name="Berlin A.M."/>
            <person name="Chapman S.B."/>
            <person name="Gainer-Dewar J."/>
            <person name="Goldberg J."/>
            <person name="Griggs A."/>
            <person name="Gujja S."/>
            <person name="Hansen M."/>
            <person name="Howarth C."/>
            <person name="Imamovic A."/>
            <person name="Ireland A."/>
            <person name="Larimer J."/>
            <person name="McCowan C."/>
            <person name="Murphy C."/>
            <person name="Pearson M."/>
            <person name="Poon T.W."/>
            <person name="Priest M."/>
            <person name="Roberts A."/>
            <person name="Saif S."/>
            <person name="Shea T."/>
            <person name="Sisk P."/>
            <person name="Sykes S."/>
            <person name="Wortman J."/>
            <person name="Nusbaum C."/>
            <person name="Birren B."/>
        </authorList>
    </citation>
    <scope>NUCLEOTIDE SEQUENCE [LARGE SCALE GENOMIC DNA]</scope>
    <source>
        <strain evidence="8 9">CBS 617.96</strain>
    </source>
</reference>
<dbReference type="GO" id="GO:0003712">
    <property type="term" value="F:transcription coregulator activity"/>
    <property type="evidence" value="ECO:0007669"/>
    <property type="project" value="InterPro"/>
</dbReference>
<evidence type="ECO:0000256" key="6">
    <source>
        <dbReference type="RuleBase" id="RU364146"/>
    </source>
</evidence>
<comment type="similarity">
    <text evidence="2 6">Belongs to the Mediator complex subunit 10 family.</text>
</comment>
<dbReference type="GO" id="GO:0006357">
    <property type="term" value="P:regulation of transcription by RNA polymerase II"/>
    <property type="evidence" value="ECO:0007669"/>
    <property type="project" value="InterPro"/>
</dbReference>
<dbReference type="OrthoDB" id="337270at2759"/>
<name>W9YTR7_9EURO</name>
<comment type="function">
    <text evidence="6">Component of the Mediator complex, a coactivator involved in the regulated transcription of nearly all RNA polymerase II-dependent genes. Mediator functions as a bridge to convey information from gene-specific regulatory proteins to the basal RNA polymerase II transcription machinery. Mediator is recruited to promoters by direct interactions with regulatory proteins and serves as a scaffold for the assembly of a functional preinitiation complex with RNA polymerase II and the general transcription factors.</text>
</comment>
<feature type="compositionally biased region" description="Low complexity" evidence="7">
    <location>
        <begin position="122"/>
        <end position="138"/>
    </location>
</feature>
<evidence type="ECO:0000256" key="4">
    <source>
        <dbReference type="ARBA" id="ARBA00023163"/>
    </source>
</evidence>
<dbReference type="InterPro" id="IPR019145">
    <property type="entry name" value="Mediator_Med10"/>
</dbReference>
<protein>
    <recommendedName>
        <fullName evidence="6">Mediator of RNA polymerase II transcription subunit 10</fullName>
    </recommendedName>
    <alternativeName>
        <fullName evidence="6">Mediator complex subunit 10</fullName>
    </alternativeName>
</protein>
<keyword evidence="3 6" id="KW-0805">Transcription regulation</keyword>